<dbReference type="Proteomes" id="UP000248039">
    <property type="component" value="Unassembled WGS sequence"/>
</dbReference>
<comment type="caution">
    <text evidence="1">The sequence shown here is derived from an EMBL/GenBank/DDBJ whole genome shotgun (WGS) entry which is preliminary data.</text>
</comment>
<gene>
    <name evidence="1" type="ORF">C7C46_01455</name>
</gene>
<keyword evidence="2" id="KW-1185">Reference proteome</keyword>
<sequence>MTDQHWTDRLRDAGDHLRGAGERLFGADEEALDLGERTADVGFLPEQPHRPDGFAAVAPPWSHKPAAPSAECPVPHHDQQQLERWLRWCTREFGPPAEQSAVRPAATFYPVGYRGSTEQVEELVRRVSTVMRVQAPDLEVRHFEAVPAERGSTTVGTYHAEDGRPVISLDLRSREDPAVLTAIIAHELAHVRLRAEGRLPAWERDEEKLTDFLTVHLGMGVFSANGAHHFARTTHGWSVLPMGDLTDQMLAGRRFGPVHHYGYLTHQQFGYTLACWTHLRADPTPTWAKHLTPTIRAHLHRGLAYLQHTRHRLDD</sequence>
<dbReference type="OrthoDB" id="2041998at2"/>
<dbReference type="EMBL" id="PYBW01000006">
    <property type="protein sequence ID" value="PYC88139.1"/>
    <property type="molecule type" value="Genomic_DNA"/>
</dbReference>
<evidence type="ECO:0000313" key="2">
    <source>
        <dbReference type="Proteomes" id="UP000248039"/>
    </source>
</evidence>
<organism evidence="1 2">
    <name type="scientific">Streptomyces tateyamensis</name>
    <dbReference type="NCBI Taxonomy" id="565073"/>
    <lineage>
        <taxon>Bacteria</taxon>
        <taxon>Bacillati</taxon>
        <taxon>Actinomycetota</taxon>
        <taxon>Actinomycetes</taxon>
        <taxon>Kitasatosporales</taxon>
        <taxon>Streptomycetaceae</taxon>
        <taxon>Streptomyces</taxon>
    </lineage>
</organism>
<dbReference type="AlphaFoldDB" id="A0A2V4PAY9"/>
<protein>
    <submittedName>
        <fullName evidence="1">Uncharacterized protein</fullName>
    </submittedName>
</protein>
<reference evidence="1 2" key="1">
    <citation type="submission" date="2018-03" db="EMBL/GenBank/DDBJ databases">
        <title>Bioinformatic expansion and discovery of thiopeptide antibiotics.</title>
        <authorList>
            <person name="Schwalen C.J."/>
            <person name="Hudson G.A."/>
            <person name="Mitchell D.A."/>
        </authorList>
    </citation>
    <scope>NUCLEOTIDE SEQUENCE [LARGE SCALE GENOMIC DNA]</scope>
    <source>
        <strain evidence="1 2">ATCC 21389</strain>
    </source>
</reference>
<dbReference type="RefSeq" id="WP_110664729.1">
    <property type="nucleotide sequence ID" value="NZ_PYBW01000006.1"/>
</dbReference>
<accession>A0A2V4PAY9</accession>
<proteinExistence type="predicted"/>
<evidence type="ECO:0000313" key="1">
    <source>
        <dbReference type="EMBL" id="PYC88139.1"/>
    </source>
</evidence>
<name>A0A2V4PAY9_9ACTN</name>